<dbReference type="SMART" id="SM00166">
    <property type="entry name" value="UBX"/>
    <property type="match status" value="1"/>
</dbReference>
<sequence length="299" mass="33633">RNKLIRNILARNSKEANQASRSFYRSKATPSPSLKKRWKFHLQLMIVDGSSPLPLKRRRFTNIDSMEAASAKAKLAAAKEKFGREIHVFETEGPSPIQNEVPSTEESDDFYEFTAEDYHQVMATKKEDNYLKTRKTREAEEAARRSRVTKAVIRVRFPDNHTLEVTFHPSETIQCLYDLIMKVISRPDLPFYLYTTPPKKQIKDMTLDIFSAGFIPGAIVYFSYDLPKGDDATAANSAAFLLDEVTSLKGLEVIAGAEQAEAVQSAPEPGVGASTVPFPIAQTSKPSEKKPGRPKWFKM</sequence>
<dbReference type="Proteomes" id="UP000593576">
    <property type="component" value="Unassembled WGS sequence"/>
</dbReference>
<evidence type="ECO:0000256" key="1">
    <source>
        <dbReference type="ARBA" id="ARBA00022786"/>
    </source>
</evidence>
<evidence type="ECO:0000313" key="4">
    <source>
        <dbReference type="EMBL" id="MBA0877661.1"/>
    </source>
</evidence>
<proteinExistence type="predicted"/>
<dbReference type="GO" id="GO:0051117">
    <property type="term" value="F:ATPase binding"/>
    <property type="evidence" value="ECO:0007669"/>
    <property type="project" value="InterPro"/>
</dbReference>
<comment type="caution">
    <text evidence="4">The sequence shown here is derived from an EMBL/GenBank/DDBJ whole genome shotgun (WGS) entry which is preliminary data.</text>
</comment>
<dbReference type="InterPro" id="IPR029071">
    <property type="entry name" value="Ubiquitin-like_domsf"/>
</dbReference>
<dbReference type="SUPFAM" id="SSF54236">
    <property type="entry name" value="Ubiquitin-like"/>
    <property type="match status" value="1"/>
</dbReference>
<keyword evidence="1" id="KW-0833">Ubl conjugation pathway</keyword>
<dbReference type="PANTHER" id="PTHR47557:SF2">
    <property type="entry name" value="PLANT UBX DOMAIN-CONTAINING PROTEIN 1"/>
    <property type="match status" value="1"/>
</dbReference>
<feature type="domain" description="UBX" evidence="3">
    <location>
        <begin position="146"/>
        <end position="222"/>
    </location>
</feature>
<evidence type="ECO:0000256" key="2">
    <source>
        <dbReference type="SAM" id="MobiDB-lite"/>
    </source>
</evidence>
<dbReference type="OrthoDB" id="440781at2759"/>
<evidence type="ECO:0000313" key="5">
    <source>
        <dbReference type="Proteomes" id="UP000593576"/>
    </source>
</evidence>
<dbReference type="PROSITE" id="PS50033">
    <property type="entry name" value="UBX"/>
    <property type="match status" value="1"/>
</dbReference>
<gene>
    <name evidence="4" type="ORF">Goshw_000606</name>
</gene>
<dbReference type="AlphaFoldDB" id="A0A7J9N2X2"/>
<protein>
    <recommendedName>
        <fullName evidence="3">UBX domain-containing protein</fullName>
    </recommendedName>
</protein>
<keyword evidence="5" id="KW-1185">Reference proteome</keyword>
<dbReference type="InterPro" id="IPR001012">
    <property type="entry name" value="UBX_dom"/>
</dbReference>
<dbReference type="Pfam" id="PF00789">
    <property type="entry name" value="UBX"/>
    <property type="match status" value="1"/>
</dbReference>
<accession>A0A7J9N2X2</accession>
<dbReference type="PANTHER" id="PTHR47557">
    <property type="entry name" value="PLANT UBX DOMAIN-CONTAINING PROTEIN 1"/>
    <property type="match status" value="1"/>
</dbReference>
<evidence type="ECO:0000259" key="3">
    <source>
        <dbReference type="PROSITE" id="PS50033"/>
    </source>
</evidence>
<dbReference type="InterPro" id="IPR044232">
    <property type="entry name" value="PUX1"/>
</dbReference>
<organism evidence="4 5">
    <name type="scientific">Gossypium schwendimanii</name>
    <name type="common">Cotton</name>
    <dbReference type="NCBI Taxonomy" id="34291"/>
    <lineage>
        <taxon>Eukaryota</taxon>
        <taxon>Viridiplantae</taxon>
        <taxon>Streptophyta</taxon>
        <taxon>Embryophyta</taxon>
        <taxon>Tracheophyta</taxon>
        <taxon>Spermatophyta</taxon>
        <taxon>Magnoliopsida</taxon>
        <taxon>eudicotyledons</taxon>
        <taxon>Gunneridae</taxon>
        <taxon>Pentapetalae</taxon>
        <taxon>rosids</taxon>
        <taxon>malvids</taxon>
        <taxon>Malvales</taxon>
        <taxon>Malvaceae</taxon>
        <taxon>Malvoideae</taxon>
        <taxon>Gossypium</taxon>
    </lineage>
</organism>
<name>A0A7J9N2X2_GOSSC</name>
<dbReference type="EMBL" id="JABFAF010268950">
    <property type="protein sequence ID" value="MBA0877661.1"/>
    <property type="molecule type" value="Genomic_DNA"/>
</dbReference>
<reference evidence="4 5" key="1">
    <citation type="journal article" date="2019" name="Genome Biol. Evol.">
        <title>Insights into the evolution of the New World diploid cottons (Gossypium, subgenus Houzingenia) based on genome sequencing.</title>
        <authorList>
            <person name="Grover C.E."/>
            <person name="Arick M.A. 2nd"/>
            <person name="Thrash A."/>
            <person name="Conover J.L."/>
            <person name="Sanders W.S."/>
            <person name="Peterson D.G."/>
            <person name="Frelichowski J.E."/>
            <person name="Scheffler J.A."/>
            <person name="Scheffler B.E."/>
            <person name="Wendel J.F."/>
        </authorList>
    </citation>
    <scope>NUCLEOTIDE SEQUENCE [LARGE SCALE GENOMIC DNA]</scope>
    <source>
        <strain evidence="4">1</strain>
        <tissue evidence="4">Leaf</tissue>
    </source>
</reference>
<dbReference type="CDD" id="cd16118">
    <property type="entry name" value="UBX2_UBXN9"/>
    <property type="match status" value="1"/>
</dbReference>
<dbReference type="GO" id="GO:0032984">
    <property type="term" value="P:protein-containing complex disassembly"/>
    <property type="evidence" value="ECO:0007669"/>
    <property type="project" value="InterPro"/>
</dbReference>
<feature type="non-terminal residue" evidence="4">
    <location>
        <position position="1"/>
    </location>
</feature>
<feature type="region of interest" description="Disordered" evidence="2">
    <location>
        <begin position="266"/>
        <end position="299"/>
    </location>
</feature>
<dbReference type="Gene3D" id="3.10.20.90">
    <property type="entry name" value="Phosphatidylinositol 3-kinase Catalytic Subunit, Chain A, domain 1"/>
    <property type="match status" value="1"/>
</dbReference>